<feature type="domain" description="N-acetyltransferase" evidence="4">
    <location>
        <begin position="11"/>
        <end position="172"/>
    </location>
</feature>
<dbReference type="PANTHER" id="PTHR43792:SF8">
    <property type="entry name" value="[RIBOSOMAL PROTEIN US5]-ALANINE N-ACETYLTRANSFERASE"/>
    <property type="match status" value="1"/>
</dbReference>
<sequence length="188" mass="20767">MNLTRPLIDDVELRLIRPEDAASFCAAQARSREQLGPWEPRRADEWYDPAFQADRIKGLLERDNVIPWVLAAGDRVIGTATLSNIVAGAWRSGDIGYWVDVTEVGKGLASAAVAAVCDLADTELLLHRIAASTGTDNERSQRVLTKVGFEQYGFARDYLHIDGAWRDSKLYQRILNTREPGQAPSTAG</sequence>
<dbReference type="PROSITE" id="PS51186">
    <property type="entry name" value="GNAT"/>
    <property type="match status" value="1"/>
</dbReference>
<dbReference type="InterPro" id="IPR051531">
    <property type="entry name" value="N-acetyltransferase"/>
</dbReference>
<keyword evidence="2" id="KW-0012">Acyltransferase</keyword>
<dbReference type="GO" id="GO:0005840">
    <property type="term" value="C:ribosome"/>
    <property type="evidence" value="ECO:0007669"/>
    <property type="project" value="UniProtKB-KW"/>
</dbReference>
<organism evidence="5 6">
    <name type="scientific">Kribbella amoyensis</name>
    <dbReference type="NCBI Taxonomy" id="996641"/>
    <lineage>
        <taxon>Bacteria</taxon>
        <taxon>Bacillati</taxon>
        <taxon>Actinomycetota</taxon>
        <taxon>Actinomycetes</taxon>
        <taxon>Propionibacteriales</taxon>
        <taxon>Kribbellaceae</taxon>
        <taxon>Kribbella</taxon>
    </lineage>
</organism>
<accession>A0A561BZ03</accession>
<dbReference type="SUPFAM" id="SSF55729">
    <property type="entry name" value="Acyl-CoA N-acyltransferases (Nat)"/>
    <property type="match status" value="1"/>
</dbReference>
<evidence type="ECO:0000256" key="3">
    <source>
        <dbReference type="ARBA" id="ARBA00038502"/>
    </source>
</evidence>
<dbReference type="Proteomes" id="UP000318380">
    <property type="component" value="Unassembled WGS sequence"/>
</dbReference>
<evidence type="ECO:0000256" key="1">
    <source>
        <dbReference type="ARBA" id="ARBA00022679"/>
    </source>
</evidence>
<dbReference type="InterPro" id="IPR000182">
    <property type="entry name" value="GNAT_dom"/>
</dbReference>
<dbReference type="Gene3D" id="3.40.630.30">
    <property type="match status" value="1"/>
</dbReference>
<evidence type="ECO:0000313" key="6">
    <source>
        <dbReference type="Proteomes" id="UP000318380"/>
    </source>
</evidence>
<comment type="caution">
    <text evidence="5">The sequence shown here is derived from an EMBL/GenBank/DDBJ whole genome shotgun (WGS) entry which is preliminary data.</text>
</comment>
<dbReference type="InterPro" id="IPR016181">
    <property type="entry name" value="Acyl_CoA_acyltransferase"/>
</dbReference>
<keyword evidence="6" id="KW-1185">Reference proteome</keyword>
<dbReference type="OrthoDB" id="5242221at2"/>
<dbReference type="AlphaFoldDB" id="A0A561BZ03"/>
<keyword evidence="1 5" id="KW-0808">Transferase</keyword>
<evidence type="ECO:0000259" key="4">
    <source>
        <dbReference type="PROSITE" id="PS51186"/>
    </source>
</evidence>
<dbReference type="RefSeq" id="WP_145811203.1">
    <property type="nucleotide sequence ID" value="NZ_VIVK01000001.1"/>
</dbReference>
<protein>
    <submittedName>
        <fullName evidence="5">[SSU ribosomal protein S5P]-alanine acetyltransferase</fullName>
    </submittedName>
</protein>
<name>A0A561BZ03_9ACTN</name>
<keyword evidence="5" id="KW-0687">Ribonucleoprotein</keyword>
<gene>
    <name evidence="5" type="ORF">FB561_5321</name>
</gene>
<dbReference type="GO" id="GO:0005737">
    <property type="term" value="C:cytoplasm"/>
    <property type="evidence" value="ECO:0007669"/>
    <property type="project" value="TreeGrafter"/>
</dbReference>
<proteinExistence type="inferred from homology"/>
<reference evidence="5 6" key="1">
    <citation type="submission" date="2019-06" db="EMBL/GenBank/DDBJ databases">
        <title>Sequencing the genomes of 1000 actinobacteria strains.</title>
        <authorList>
            <person name="Klenk H.-P."/>
        </authorList>
    </citation>
    <scope>NUCLEOTIDE SEQUENCE [LARGE SCALE GENOMIC DNA]</scope>
    <source>
        <strain evidence="5 6">DSM 24683</strain>
    </source>
</reference>
<dbReference type="EMBL" id="VIVK01000001">
    <property type="protein sequence ID" value="TWD84146.1"/>
    <property type="molecule type" value="Genomic_DNA"/>
</dbReference>
<dbReference type="PANTHER" id="PTHR43792">
    <property type="entry name" value="GNAT FAMILY, PUTATIVE (AFU_ORTHOLOGUE AFUA_3G00765)-RELATED-RELATED"/>
    <property type="match status" value="1"/>
</dbReference>
<dbReference type="Pfam" id="PF13302">
    <property type="entry name" value="Acetyltransf_3"/>
    <property type="match status" value="1"/>
</dbReference>
<comment type="similarity">
    <text evidence="3">Belongs to the acetyltransferase family. RimJ subfamily.</text>
</comment>
<keyword evidence="5" id="KW-0689">Ribosomal protein</keyword>
<evidence type="ECO:0000313" key="5">
    <source>
        <dbReference type="EMBL" id="TWD84146.1"/>
    </source>
</evidence>
<dbReference type="GO" id="GO:0008999">
    <property type="term" value="F:protein-N-terminal-alanine acetyltransferase activity"/>
    <property type="evidence" value="ECO:0007669"/>
    <property type="project" value="TreeGrafter"/>
</dbReference>
<evidence type="ECO:0000256" key="2">
    <source>
        <dbReference type="ARBA" id="ARBA00023315"/>
    </source>
</evidence>